<organism evidence="1 2">
    <name type="scientific">Populus trichocarpa</name>
    <name type="common">Western balsam poplar</name>
    <name type="synonym">Populus balsamifera subsp. trichocarpa</name>
    <dbReference type="NCBI Taxonomy" id="3694"/>
    <lineage>
        <taxon>Eukaryota</taxon>
        <taxon>Viridiplantae</taxon>
        <taxon>Streptophyta</taxon>
        <taxon>Embryophyta</taxon>
        <taxon>Tracheophyta</taxon>
        <taxon>Spermatophyta</taxon>
        <taxon>Magnoliopsida</taxon>
        <taxon>eudicotyledons</taxon>
        <taxon>Gunneridae</taxon>
        <taxon>Pentapetalae</taxon>
        <taxon>rosids</taxon>
        <taxon>fabids</taxon>
        <taxon>Malpighiales</taxon>
        <taxon>Salicaceae</taxon>
        <taxon>Saliceae</taxon>
        <taxon>Populus</taxon>
    </lineage>
</organism>
<name>A0A2K2C802_POPTR</name>
<dbReference type="EMBL" id="CM009290">
    <property type="protein sequence ID" value="PNT58154.1"/>
    <property type="molecule type" value="Genomic_DNA"/>
</dbReference>
<reference evidence="1 2" key="1">
    <citation type="journal article" date="2006" name="Science">
        <title>The genome of black cottonwood, Populus trichocarpa (Torr. &amp; Gray).</title>
        <authorList>
            <person name="Tuskan G.A."/>
            <person name="Difazio S."/>
            <person name="Jansson S."/>
            <person name="Bohlmann J."/>
            <person name="Grigoriev I."/>
            <person name="Hellsten U."/>
            <person name="Putnam N."/>
            <person name="Ralph S."/>
            <person name="Rombauts S."/>
            <person name="Salamov A."/>
            <person name="Schein J."/>
            <person name="Sterck L."/>
            <person name="Aerts A."/>
            <person name="Bhalerao R.R."/>
            <person name="Bhalerao R.P."/>
            <person name="Blaudez D."/>
            <person name="Boerjan W."/>
            <person name="Brun A."/>
            <person name="Brunner A."/>
            <person name="Busov V."/>
            <person name="Campbell M."/>
            <person name="Carlson J."/>
            <person name="Chalot M."/>
            <person name="Chapman J."/>
            <person name="Chen G.L."/>
            <person name="Cooper D."/>
            <person name="Coutinho P.M."/>
            <person name="Couturier J."/>
            <person name="Covert S."/>
            <person name="Cronk Q."/>
            <person name="Cunningham R."/>
            <person name="Davis J."/>
            <person name="Degroeve S."/>
            <person name="Dejardin A."/>
            <person name="Depamphilis C."/>
            <person name="Detter J."/>
            <person name="Dirks B."/>
            <person name="Dubchak I."/>
            <person name="Duplessis S."/>
            <person name="Ehlting J."/>
            <person name="Ellis B."/>
            <person name="Gendler K."/>
            <person name="Goodstein D."/>
            <person name="Gribskov M."/>
            <person name="Grimwood J."/>
            <person name="Groover A."/>
            <person name="Gunter L."/>
            <person name="Hamberger B."/>
            <person name="Heinze B."/>
            <person name="Helariutta Y."/>
            <person name="Henrissat B."/>
            <person name="Holligan D."/>
            <person name="Holt R."/>
            <person name="Huang W."/>
            <person name="Islam-Faridi N."/>
            <person name="Jones S."/>
            <person name="Jones-Rhoades M."/>
            <person name="Jorgensen R."/>
            <person name="Joshi C."/>
            <person name="Kangasjarvi J."/>
            <person name="Karlsson J."/>
            <person name="Kelleher C."/>
            <person name="Kirkpatrick R."/>
            <person name="Kirst M."/>
            <person name="Kohler A."/>
            <person name="Kalluri U."/>
            <person name="Larimer F."/>
            <person name="Leebens-Mack J."/>
            <person name="Leple J.C."/>
            <person name="Locascio P."/>
            <person name="Lou Y."/>
            <person name="Lucas S."/>
            <person name="Martin F."/>
            <person name="Montanini B."/>
            <person name="Napoli C."/>
            <person name="Nelson D.R."/>
            <person name="Nelson C."/>
            <person name="Nieminen K."/>
            <person name="Nilsson O."/>
            <person name="Pereda V."/>
            <person name="Peter G."/>
            <person name="Philippe R."/>
            <person name="Pilate G."/>
            <person name="Poliakov A."/>
            <person name="Razumovskaya J."/>
            <person name="Richardson P."/>
            <person name="Rinaldi C."/>
            <person name="Ritland K."/>
            <person name="Rouze P."/>
            <person name="Ryaboy D."/>
            <person name="Schmutz J."/>
            <person name="Schrader J."/>
            <person name="Segerman B."/>
            <person name="Shin H."/>
            <person name="Siddiqui A."/>
            <person name="Sterky F."/>
            <person name="Terry A."/>
            <person name="Tsai C.J."/>
            <person name="Uberbacher E."/>
            <person name="Unneberg P."/>
            <person name="Vahala J."/>
            <person name="Wall K."/>
            <person name="Wessler S."/>
            <person name="Yang G."/>
            <person name="Yin T."/>
            <person name="Douglas C."/>
            <person name="Marra M."/>
            <person name="Sandberg G."/>
            <person name="Van de Peer Y."/>
            <person name="Rokhsar D."/>
        </authorList>
    </citation>
    <scope>NUCLEOTIDE SEQUENCE [LARGE SCALE GENOMIC DNA]</scope>
    <source>
        <strain evidence="2">cv. Nisqually</strain>
    </source>
</reference>
<evidence type="ECO:0000313" key="1">
    <source>
        <dbReference type="EMBL" id="PNT58154.1"/>
    </source>
</evidence>
<protein>
    <submittedName>
        <fullName evidence="1">Uncharacterized protein</fullName>
    </submittedName>
</protein>
<gene>
    <name evidence="1" type="ORF">POPTR_001G341800</name>
</gene>
<accession>A0A2K2C802</accession>
<dbReference type="AlphaFoldDB" id="A0A2K2C802"/>
<keyword evidence="2" id="KW-1185">Reference proteome</keyword>
<dbReference type="Proteomes" id="UP000006729">
    <property type="component" value="Chromosome 1"/>
</dbReference>
<evidence type="ECO:0000313" key="2">
    <source>
        <dbReference type="Proteomes" id="UP000006729"/>
    </source>
</evidence>
<proteinExistence type="predicted"/>
<dbReference type="InParanoid" id="A0A2K2C802"/>
<sequence>MSGPRWVWVLHCPNPKGFGLGLESGPKWVGFGLSVWTQNEFKCGSFPVRTQEGCGLGPWLDPVGLGAGSMSGSKGVWVLSCSDPRGLGLGPFKSEPNMG</sequence>